<evidence type="ECO:0000313" key="2">
    <source>
        <dbReference type="Proteomes" id="UP000019141"/>
    </source>
</evidence>
<accession>W4LSV1</accession>
<dbReference type="HOGENOM" id="CLU_2970829_0_0_7"/>
<proteinExistence type="predicted"/>
<reference evidence="1 2" key="1">
    <citation type="journal article" date="2014" name="Nature">
        <title>An environmental bacterial taxon with a large and distinct metabolic repertoire.</title>
        <authorList>
            <person name="Wilson M.C."/>
            <person name="Mori T."/>
            <person name="Ruckert C."/>
            <person name="Uria A.R."/>
            <person name="Helf M.J."/>
            <person name="Takada K."/>
            <person name="Gernert C."/>
            <person name="Steffens U.A."/>
            <person name="Heycke N."/>
            <person name="Schmitt S."/>
            <person name="Rinke C."/>
            <person name="Helfrich E.J."/>
            <person name="Brachmann A.O."/>
            <person name="Gurgui C."/>
            <person name="Wakimoto T."/>
            <person name="Kracht M."/>
            <person name="Crusemann M."/>
            <person name="Hentschel U."/>
            <person name="Abe I."/>
            <person name="Matsunaga S."/>
            <person name="Kalinowski J."/>
            <person name="Takeyama H."/>
            <person name="Piel J."/>
        </authorList>
    </citation>
    <scope>NUCLEOTIDE SEQUENCE [LARGE SCALE GENOMIC DNA]</scope>
    <source>
        <strain evidence="2">TSY1</strain>
    </source>
</reference>
<comment type="caution">
    <text evidence="1">The sequence shown here is derived from an EMBL/GenBank/DDBJ whole genome shotgun (WGS) entry which is preliminary data.</text>
</comment>
<dbReference type="Proteomes" id="UP000019141">
    <property type="component" value="Unassembled WGS sequence"/>
</dbReference>
<organism evidence="1 2">
    <name type="scientific">Entotheonella factor</name>
    <dbReference type="NCBI Taxonomy" id="1429438"/>
    <lineage>
        <taxon>Bacteria</taxon>
        <taxon>Pseudomonadati</taxon>
        <taxon>Nitrospinota/Tectimicrobiota group</taxon>
        <taxon>Candidatus Tectimicrobiota</taxon>
        <taxon>Candidatus Entotheonellia</taxon>
        <taxon>Candidatus Entotheonellales</taxon>
        <taxon>Candidatus Entotheonellaceae</taxon>
        <taxon>Candidatus Entotheonella</taxon>
    </lineage>
</organism>
<evidence type="ECO:0000313" key="1">
    <source>
        <dbReference type="EMBL" id="ETX01058.1"/>
    </source>
</evidence>
<keyword evidence="2" id="KW-1185">Reference proteome</keyword>
<gene>
    <name evidence="1" type="ORF">ETSY1_08940</name>
</gene>
<dbReference type="AlphaFoldDB" id="W4LSV1"/>
<protein>
    <submittedName>
        <fullName evidence="1">Uncharacterized protein</fullName>
    </submittedName>
</protein>
<dbReference type="EMBL" id="AZHW01000275">
    <property type="protein sequence ID" value="ETX01058.1"/>
    <property type="molecule type" value="Genomic_DNA"/>
</dbReference>
<sequence length="58" mass="6568">MISLSLKQASVPGLYLNLMRFRVKVLKIGLQPSGHRCAARRILLLRGTMFIDVLVYIP</sequence>
<name>W4LSV1_ENTF1</name>